<dbReference type="OrthoDB" id="1524250at2"/>
<evidence type="ECO:0000313" key="5">
    <source>
        <dbReference type="EMBL" id="PZF72425.1"/>
    </source>
</evidence>
<evidence type="ECO:0000256" key="1">
    <source>
        <dbReference type="ARBA" id="ARBA00004370"/>
    </source>
</evidence>
<accession>A0A2W2AAK8</accession>
<evidence type="ECO:0000256" key="2">
    <source>
        <dbReference type="ARBA" id="ARBA00022617"/>
    </source>
</evidence>
<dbReference type="SUPFAM" id="SSF82093">
    <property type="entry name" value="Heme chaperone CcmE"/>
    <property type="match status" value="1"/>
</dbReference>
<gene>
    <name evidence="5" type="ORF">DN068_13820</name>
</gene>
<dbReference type="Gene3D" id="2.40.50.140">
    <property type="entry name" value="Nucleic acid-binding proteins"/>
    <property type="match status" value="1"/>
</dbReference>
<evidence type="ECO:0000256" key="3">
    <source>
        <dbReference type="ARBA" id="ARBA00022748"/>
    </source>
</evidence>
<dbReference type="InterPro" id="IPR004329">
    <property type="entry name" value="CcmE"/>
</dbReference>
<proteinExistence type="predicted"/>
<dbReference type="EMBL" id="QKTW01000018">
    <property type="protein sequence ID" value="PZF72425.1"/>
    <property type="molecule type" value="Genomic_DNA"/>
</dbReference>
<dbReference type="InterPro" id="IPR012340">
    <property type="entry name" value="NA-bd_OB-fold"/>
</dbReference>
<comment type="subcellular location">
    <subcellularLocation>
        <location evidence="1">Membrane</location>
    </subcellularLocation>
</comment>
<evidence type="ECO:0000256" key="4">
    <source>
        <dbReference type="ARBA" id="ARBA00023136"/>
    </source>
</evidence>
<organism evidence="5 6">
    <name type="scientific">Taibaiella soli</name>
    <dbReference type="NCBI Taxonomy" id="1649169"/>
    <lineage>
        <taxon>Bacteria</taxon>
        <taxon>Pseudomonadati</taxon>
        <taxon>Bacteroidota</taxon>
        <taxon>Chitinophagia</taxon>
        <taxon>Chitinophagales</taxon>
        <taxon>Chitinophagaceae</taxon>
        <taxon>Taibaiella</taxon>
    </lineage>
</organism>
<keyword evidence="6" id="KW-1185">Reference proteome</keyword>
<reference evidence="5 6" key="1">
    <citation type="submission" date="2018-06" db="EMBL/GenBank/DDBJ databases">
        <title>Mucibacter soli gen. nov., sp. nov., a new member of the family Chitinophagaceae producing mucin.</title>
        <authorList>
            <person name="Kim M.-K."/>
            <person name="Park S."/>
            <person name="Kim T.-S."/>
            <person name="Joung Y."/>
            <person name="Han J.-H."/>
            <person name="Kim S.B."/>
        </authorList>
    </citation>
    <scope>NUCLEOTIDE SEQUENCE [LARGE SCALE GENOMIC DNA]</scope>
    <source>
        <strain evidence="5 6">R1-15</strain>
    </source>
</reference>
<keyword evidence="2" id="KW-0408">Iron</keyword>
<keyword evidence="2" id="KW-0479">Metal-binding</keyword>
<dbReference type="Pfam" id="PF03100">
    <property type="entry name" value="CcmE"/>
    <property type="match status" value="1"/>
</dbReference>
<keyword evidence="4" id="KW-0472">Membrane</keyword>
<dbReference type="GO" id="GO:0005886">
    <property type="term" value="C:plasma membrane"/>
    <property type="evidence" value="ECO:0007669"/>
    <property type="project" value="InterPro"/>
</dbReference>
<name>A0A2W2AAK8_9BACT</name>
<evidence type="ECO:0000313" key="6">
    <source>
        <dbReference type="Proteomes" id="UP000248745"/>
    </source>
</evidence>
<dbReference type="GO" id="GO:0017003">
    <property type="term" value="P:protein-heme linkage"/>
    <property type="evidence" value="ECO:0007669"/>
    <property type="project" value="InterPro"/>
</dbReference>
<dbReference type="GO" id="GO:0017004">
    <property type="term" value="P:cytochrome complex assembly"/>
    <property type="evidence" value="ECO:0007669"/>
    <property type="project" value="UniProtKB-KW"/>
</dbReference>
<sequence>MKKTHIVLLVLVAAAVCVIVSMFGDFSTYETFASASKQPGKQYHVIGFYEKTMATEYDPLKDPNHFSFFVKDKSGNLRKVIFNGAKPTDIEKSEQVVMTGYIDGENFHCSKIQMKCPSKYKKDQIAVGGAS</sequence>
<keyword evidence="3" id="KW-0201">Cytochrome c-type biogenesis</keyword>
<dbReference type="Proteomes" id="UP000248745">
    <property type="component" value="Unassembled WGS sequence"/>
</dbReference>
<protein>
    <submittedName>
        <fullName evidence="5">Cytochrome c maturation protein CcmE</fullName>
    </submittedName>
</protein>
<dbReference type="RefSeq" id="WP_110999520.1">
    <property type="nucleotide sequence ID" value="NZ_QKTW01000018.1"/>
</dbReference>
<keyword evidence="2" id="KW-0349">Heme</keyword>
<dbReference type="GO" id="GO:0020037">
    <property type="term" value="F:heme binding"/>
    <property type="evidence" value="ECO:0007669"/>
    <property type="project" value="InterPro"/>
</dbReference>
<dbReference type="AlphaFoldDB" id="A0A2W2AAK8"/>
<comment type="caution">
    <text evidence="5">The sequence shown here is derived from an EMBL/GenBank/DDBJ whole genome shotgun (WGS) entry which is preliminary data.</text>
</comment>
<dbReference type="InterPro" id="IPR036127">
    <property type="entry name" value="CcmE-like_sf"/>
</dbReference>